<protein>
    <submittedName>
        <fullName evidence="1">Uncharacterized protein</fullName>
    </submittedName>
</protein>
<organism evidence="1 2">
    <name type="scientific">Stanieria cyanosphaera (strain ATCC 29371 / PCC 7437)</name>
    <dbReference type="NCBI Taxonomy" id="111780"/>
    <lineage>
        <taxon>Bacteria</taxon>
        <taxon>Bacillati</taxon>
        <taxon>Cyanobacteriota</taxon>
        <taxon>Cyanophyceae</taxon>
        <taxon>Pleurocapsales</taxon>
        <taxon>Dermocarpellaceae</taxon>
        <taxon>Stanieria</taxon>
    </lineage>
</organism>
<evidence type="ECO:0000313" key="1">
    <source>
        <dbReference type="EMBL" id="AFZ35863.1"/>
    </source>
</evidence>
<evidence type="ECO:0000313" key="2">
    <source>
        <dbReference type="Proteomes" id="UP000010473"/>
    </source>
</evidence>
<dbReference type="PATRIC" id="fig|111780.3.peg.2417"/>
<dbReference type="AlphaFoldDB" id="K9XTJ9"/>
<gene>
    <name evidence="1" type="ordered locus">Sta7437_2321</name>
</gene>
<name>K9XTJ9_STAC7</name>
<dbReference type="eggNOG" id="ENOG5032VHA">
    <property type="taxonomic scope" value="Bacteria"/>
</dbReference>
<dbReference type="Proteomes" id="UP000010473">
    <property type="component" value="Chromosome"/>
</dbReference>
<dbReference type="EMBL" id="CP003653">
    <property type="protein sequence ID" value="AFZ35863.1"/>
    <property type="molecule type" value="Genomic_DNA"/>
</dbReference>
<dbReference type="HOGENOM" id="CLU_158023_0_0_3"/>
<keyword evidence="2" id="KW-1185">Reference proteome</keyword>
<dbReference type="KEGG" id="scs:Sta7437_2321"/>
<proteinExistence type="predicted"/>
<accession>K9XTJ9</accession>
<reference evidence="2" key="1">
    <citation type="journal article" date="2013" name="Proc. Natl. Acad. Sci. U.S.A.">
        <title>Improving the coverage of the cyanobacterial phylum using diversity-driven genome sequencing.</title>
        <authorList>
            <person name="Shih P.M."/>
            <person name="Wu D."/>
            <person name="Latifi A."/>
            <person name="Axen S.D."/>
            <person name="Fewer D.P."/>
            <person name="Talla E."/>
            <person name="Calteau A."/>
            <person name="Cai F."/>
            <person name="Tandeau de Marsac N."/>
            <person name="Rippka R."/>
            <person name="Herdman M."/>
            <person name="Sivonen K."/>
            <person name="Coursin T."/>
            <person name="Laurent T."/>
            <person name="Goodwin L."/>
            <person name="Nolan M."/>
            <person name="Davenport K.W."/>
            <person name="Han C.S."/>
            <person name="Rubin E.M."/>
            <person name="Eisen J.A."/>
            <person name="Woyke T."/>
            <person name="Gugger M."/>
            <person name="Kerfeld C.A."/>
        </authorList>
    </citation>
    <scope>NUCLEOTIDE SEQUENCE [LARGE SCALE GENOMIC DNA]</scope>
    <source>
        <strain evidence="2">ATCC 29371 / PCC 7437</strain>
    </source>
</reference>
<sequence length="104" mass="12335">MRLINRLILIIVVFLIINFWQFTLPVEAAFCRNLNNHNICILQIKRSAKYYWEYRATISIDGKKKPREIYNCRTHYVIKANRQIIPFESNGIGQLICSKFAKTN</sequence>